<feature type="domain" description="Endonuclease/exonuclease/phosphatase" evidence="2">
    <location>
        <begin position="32"/>
        <end position="263"/>
    </location>
</feature>
<dbReference type="GO" id="GO:0004519">
    <property type="term" value="F:endonuclease activity"/>
    <property type="evidence" value="ECO:0007669"/>
    <property type="project" value="UniProtKB-KW"/>
</dbReference>
<protein>
    <submittedName>
        <fullName evidence="3">Endonuclease/exonuclease/phosphatase family protein</fullName>
    </submittedName>
</protein>
<comment type="caution">
    <text evidence="3">The sequence shown here is derived from an EMBL/GenBank/DDBJ whole genome shotgun (WGS) entry which is preliminary data.</text>
</comment>
<dbReference type="Pfam" id="PF03372">
    <property type="entry name" value="Exo_endo_phos"/>
    <property type="match status" value="1"/>
</dbReference>
<keyword evidence="3" id="KW-0378">Hydrolase</keyword>
<gene>
    <name evidence="3" type="ORF">ACFO6Q_08750</name>
</gene>
<evidence type="ECO:0000313" key="4">
    <source>
        <dbReference type="Proteomes" id="UP001595886"/>
    </source>
</evidence>
<sequence>MRGWLRLCFCVVAAAAALSAQARGRPDTLSVVTLNLWHDKADWPRRQALIVSALKQLRPDVIALQEVLQHEGLPNQAQTLAAALGYRYVFASVDPPEHLRRYGNAVLTRHPILVQEWKPLRPADDYRTALHLRLAIGARRLDVYATHLAFEAGGGRVRGEQVDDLLAWRDATSQGAASIVVGDFNAPANAPEFAPLAARYRDAYDTRHPDAAQDAREHSTLNLKYYAPLRIDHVMFDPARFAVVEAGRMFDRADRHGTWASDHYGVLATLRWLD</sequence>
<keyword evidence="3" id="KW-0540">Nuclease</keyword>
<evidence type="ECO:0000256" key="1">
    <source>
        <dbReference type="SAM" id="SignalP"/>
    </source>
</evidence>
<keyword evidence="4" id="KW-1185">Reference proteome</keyword>
<dbReference type="InterPro" id="IPR005135">
    <property type="entry name" value="Endo/exonuclease/phosphatase"/>
</dbReference>
<dbReference type="PANTHER" id="PTHR14859:SF15">
    <property type="entry name" value="ENDONUCLEASE_EXONUCLEASE_PHOSPHATASE DOMAIN-CONTAINING PROTEIN"/>
    <property type="match status" value="1"/>
</dbReference>
<keyword evidence="3" id="KW-0255">Endonuclease</keyword>
<evidence type="ECO:0000313" key="3">
    <source>
        <dbReference type="EMBL" id="MFC4820412.1"/>
    </source>
</evidence>
<dbReference type="Gene3D" id="3.60.10.10">
    <property type="entry name" value="Endonuclease/exonuclease/phosphatase"/>
    <property type="match status" value="1"/>
</dbReference>
<dbReference type="EMBL" id="JBHSHD010000007">
    <property type="protein sequence ID" value="MFC4820412.1"/>
    <property type="molecule type" value="Genomic_DNA"/>
</dbReference>
<dbReference type="PANTHER" id="PTHR14859">
    <property type="entry name" value="CALCOFLUOR WHITE HYPERSENSITIVE PROTEIN PRECURSOR"/>
    <property type="match status" value="1"/>
</dbReference>
<accession>A0ABV9QTL5</accession>
<reference evidence="4" key="1">
    <citation type="journal article" date="2019" name="Int. J. Syst. Evol. Microbiol.">
        <title>The Global Catalogue of Microorganisms (GCM) 10K type strain sequencing project: providing services to taxonomists for standard genome sequencing and annotation.</title>
        <authorList>
            <consortium name="The Broad Institute Genomics Platform"/>
            <consortium name="The Broad Institute Genome Sequencing Center for Infectious Disease"/>
            <person name="Wu L."/>
            <person name="Ma J."/>
        </authorList>
    </citation>
    <scope>NUCLEOTIDE SEQUENCE [LARGE SCALE GENOMIC DNA]</scope>
    <source>
        <strain evidence="4">CCUG 30340</strain>
    </source>
</reference>
<proteinExistence type="predicted"/>
<evidence type="ECO:0000259" key="2">
    <source>
        <dbReference type="Pfam" id="PF03372"/>
    </source>
</evidence>
<organism evidence="3 4">
    <name type="scientific">Dokdonella ginsengisoli</name>
    <dbReference type="NCBI Taxonomy" id="363846"/>
    <lineage>
        <taxon>Bacteria</taxon>
        <taxon>Pseudomonadati</taxon>
        <taxon>Pseudomonadota</taxon>
        <taxon>Gammaproteobacteria</taxon>
        <taxon>Lysobacterales</taxon>
        <taxon>Rhodanobacteraceae</taxon>
        <taxon>Dokdonella</taxon>
    </lineage>
</organism>
<dbReference type="InterPro" id="IPR036691">
    <property type="entry name" value="Endo/exonu/phosph_ase_sf"/>
</dbReference>
<feature type="signal peptide" evidence="1">
    <location>
        <begin position="1"/>
        <end position="22"/>
    </location>
</feature>
<dbReference type="InterPro" id="IPR051916">
    <property type="entry name" value="GPI-anchor_lipid_remodeler"/>
</dbReference>
<dbReference type="SUPFAM" id="SSF56219">
    <property type="entry name" value="DNase I-like"/>
    <property type="match status" value="1"/>
</dbReference>
<name>A0ABV9QTL5_9GAMM</name>
<feature type="chain" id="PRO_5046478008" evidence="1">
    <location>
        <begin position="23"/>
        <end position="274"/>
    </location>
</feature>
<keyword evidence="1" id="KW-0732">Signal</keyword>
<dbReference type="Proteomes" id="UP001595886">
    <property type="component" value="Unassembled WGS sequence"/>
</dbReference>
<dbReference type="RefSeq" id="WP_380020263.1">
    <property type="nucleotide sequence ID" value="NZ_JBHSHD010000007.1"/>
</dbReference>